<sequence>MPKTSATQFEMMVDFMERNGDLSKPTEGPSGKLNNLKTWSELTNVLNADAAGDTKSTDKWRKNNTKRKAARIYRAASGTGGGPATKLKLSELEERVLNLVGTQSATGITEVLEICLNQVSFVTSNSSLFIQNP</sequence>
<name>A0A2H1W3A1_SPOFR</name>
<dbReference type="AlphaFoldDB" id="A0A2H1W3A1"/>
<protein>
    <submittedName>
        <fullName evidence="1">SFRICE_015699</fullName>
    </submittedName>
</protein>
<organism evidence="1">
    <name type="scientific">Spodoptera frugiperda</name>
    <name type="common">Fall armyworm</name>
    <dbReference type="NCBI Taxonomy" id="7108"/>
    <lineage>
        <taxon>Eukaryota</taxon>
        <taxon>Metazoa</taxon>
        <taxon>Ecdysozoa</taxon>
        <taxon>Arthropoda</taxon>
        <taxon>Hexapoda</taxon>
        <taxon>Insecta</taxon>
        <taxon>Pterygota</taxon>
        <taxon>Neoptera</taxon>
        <taxon>Endopterygota</taxon>
        <taxon>Lepidoptera</taxon>
        <taxon>Glossata</taxon>
        <taxon>Ditrysia</taxon>
        <taxon>Noctuoidea</taxon>
        <taxon>Noctuidae</taxon>
        <taxon>Amphipyrinae</taxon>
        <taxon>Spodoptera</taxon>
    </lineage>
</organism>
<reference evidence="1" key="1">
    <citation type="submission" date="2016-07" db="EMBL/GenBank/DDBJ databases">
        <authorList>
            <person name="Bretaudeau A."/>
        </authorList>
    </citation>
    <scope>NUCLEOTIDE SEQUENCE</scope>
    <source>
        <strain evidence="1">Rice</strain>
        <tissue evidence="1">Whole body</tissue>
    </source>
</reference>
<proteinExistence type="predicted"/>
<evidence type="ECO:0000313" key="1">
    <source>
        <dbReference type="EMBL" id="SOQ47575.1"/>
    </source>
</evidence>
<accession>A0A2H1W3A1</accession>
<gene>
    <name evidence="1" type="ORF">SFRICE_015699</name>
</gene>
<dbReference type="EMBL" id="ODYU01006056">
    <property type="protein sequence ID" value="SOQ47575.1"/>
    <property type="molecule type" value="Genomic_DNA"/>
</dbReference>